<evidence type="ECO:0000313" key="1">
    <source>
        <dbReference type="Proteomes" id="UP000887572"/>
    </source>
</evidence>
<proteinExistence type="predicted"/>
<name>A0A914I0I7_GLORO</name>
<sequence>MAFPMLSELVTLHTKDLSKSVPGTPHTFCALIAALKAECDQFAEIVAGLMSTIHRISIQFTNERKFIAILKVASSFKLERLNPFEDAARKRNSDAVQGEVEIGWDIEKICPQVFVRNVRPRDKLLQADSAPTSTPAFTHCADSICCSASTEP</sequence>
<accession>A0A914I0I7</accession>
<dbReference type="WBParaSite" id="Gr19_v10_g5485.t1">
    <property type="protein sequence ID" value="Gr19_v10_g5485.t1"/>
    <property type="gene ID" value="Gr19_v10_g5485"/>
</dbReference>
<organism evidence="1 2">
    <name type="scientific">Globodera rostochiensis</name>
    <name type="common">Golden nematode worm</name>
    <name type="synonym">Heterodera rostochiensis</name>
    <dbReference type="NCBI Taxonomy" id="31243"/>
    <lineage>
        <taxon>Eukaryota</taxon>
        <taxon>Metazoa</taxon>
        <taxon>Ecdysozoa</taxon>
        <taxon>Nematoda</taxon>
        <taxon>Chromadorea</taxon>
        <taxon>Rhabditida</taxon>
        <taxon>Tylenchina</taxon>
        <taxon>Tylenchomorpha</taxon>
        <taxon>Tylenchoidea</taxon>
        <taxon>Heteroderidae</taxon>
        <taxon>Heteroderinae</taxon>
        <taxon>Globodera</taxon>
    </lineage>
</organism>
<evidence type="ECO:0000313" key="2">
    <source>
        <dbReference type="WBParaSite" id="Gr19_v10_g5485.t1"/>
    </source>
</evidence>
<keyword evidence="1" id="KW-1185">Reference proteome</keyword>
<dbReference type="Proteomes" id="UP000887572">
    <property type="component" value="Unplaced"/>
</dbReference>
<protein>
    <submittedName>
        <fullName evidence="2">Uncharacterized protein</fullName>
    </submittedName>
</protein>
<dbReference type="AlphaFoldDB" id="A0A914I0I7"/>
<reference evidence="2" key="1">
    <citation type="submission" date="2022-11" db="UniProtKB">
        <authorList>
            <consortium name="WormBaseParasite"/>
        </authorList>
    </citation>
    <scope>IDENTIFICATION</scope>
</reference>